<evidence type="ECO:0000256" key="6">
    <source>
        <dbReference type="ARBA" id="ARBA00022833"/>
    </source>
</evidence>
<evidence type="ECO:0000256" key="3">
    <source>
        <dbReference type="ARBA" id="ARBA00012756"/>
    </source>
</evidence>
<dbReference type="EMBL" id="CP012700">
    <property type="protein sequence ID" value="ALH81557.1"/>
    <property type="molecule type" value="Genomic_DNA"/>
</dbReference>
<keyword evidence="6" id="KW-0862">Zinc</keyword>
<dbReference type="Pfam" id="PF02449">
    <property type="entry name" value="Glyco_hydro_42"/>
    <property type="match status" value="1"/>
</dbReference>
<evidence type="ECO:0000256" key="10">
    <source>
        <dbReference type="PIRSR" id="PIRSR001084-2"/>
    </source>
</evidence>
<dbReference type="InterPro" id="IPR013738">
    <property type="entry name" value="Beta_galactosidase_Trimer"/>
</dbReference>
<feature type="binding site" evidence="10">
    <location>
        <position position="192"/>
    </location>
    <ligand>
        <name>substrate</name>
    </ligand>
</feature>
<evidence type="ECO:0000313" key="14">
    <source>
        <dbReference type="Proteomes" id="UP000058074"/>
    </source>
</evidence>
<evidence type="ECO:0000256" key="5">
    <source>
        <dbReference type="ARBA" id="ARBA00022801"/>
    </source>
</evidence>
<accession>A0A0N9UDU6</accession>
<evidence type="ECO:0000259" key="12">
    <source>
        <dbReference type="Pfam" id="PF08532"/>
    </source>
</evidence>
<dbReference type="PANTHER" id="PTHR36447">
    <property type="entry name" value="BETA-GALACTOSIDASE GANA"/>
    <property type="match status" value="1"/>
</dbReference>
<feature type="domain" description="Beta-galactosidase trimerisation" evidence="12">
    <location>
        <begin position="433"/>
        <end position="638"/>
    </location>
</feature>
<keyword evidence="5 8" id="KW-0378">Hydrolase</keyword>
<gene>
    <name evidence="13" type="ORF">AN936_14705</name>
</gene>
<feature type="domain" description="Glycoside hydrolase family 42 N-terminal" evidence="11">
    <location>
        <begin position="58"/>
        <end position="420"/>
    </location>
</feature>
<proteinExistence type="inferred from homology"/>
<dbReference type="Proteomes" id="UP000058074">
    <property type="component" value="Chromosome"/>
</dbReference>
<dbReference type="EC" id="3.2.1.23" evidence="3 8"/>
<reference evidence="13 14" key="1">
    <citation type="journal article" date="2015" name="Genome Announc.">
        <title>Complete Genome Sequence of Polypropylene Glycol- and Polyethylene Glycol-Degrading Sphingopyxis macrogoltabida Strain EY-1.</title>
        <authorList>
            <person name="Ohtsubo Y."/>
            <person name="Nagata Y."/>
            <person name="Numata M."/>
            <person name="Tsuchikane K."/>
            <person name="Hosoyama A."/>
            <person name="Yamazoe A."/>
            <person name="Tsuda M."/>
            <person name="Fujita N."/>
            <person name="Kawai F."/>
        </authorList>
    </citation>
    <scope>NUCLEOTIDE SEQUENCE [LARGE SCALE GENOMIC DNA]</scope>
    <source>
        <strain evidence="13 14">EY-1</strain>
    </source>
</reference>
<feature type="active site" description="Nucleophile" evidence="9">
    <location>
        <position position="343"/>
    </location>
</feature>
<dbReference type="SUPFAM" id="SSF52317">
    <property type="entry name" value="Class I glutamine amidotransferase-like"/>
    <property type="match status" value="1"/>
</dbReference>
<dbReference type="SUPFAM" id="SSF51445">
    <property type="entry name" value="(Trans)glycosidases"/>
    <property type="match status" value="1"/>
</dbReference>
<evidence type="ECO:0000256" key="7">
    <source>
        <dbReference type="ARBA" id="ARBA00023295"/>
    </source>
</evidence>
<dbReference type="PIRSF" id="PIRSF001084">
    <property type="entry name" value="B-galactosidase"/>
    <property type="match status" value="1"/>
</dbReference>
<dbReference type="KEGG" id="smag:AN936_14705"/>
<name>A0A0N9UDU6_SPHMC</name>
<evidence type="ECO:0000256" key="1">
    <source>
        <dbReference type="ARBA" id="ARBA00001412"/>
    </source>
</evidence>
<comment type="similarity">
    <text evidence="2 8">Belongs to the glycosyl hydrolase 42 family.</text>
</comment>
<sequence length="708" mass="79551">MRLLSKPFPPRAGGFLALVMIVLLTFPATQPLHAKTLSTTAPTLAPFEAAPLSIGVSWYPEQWPESQWEADLALMRRAGVSVVRLGEFAWARLEPRDGEFDFGWIDRAVALAGRHGIRVVLGTPTAAPPVWLTEAHPDVLRVNEDGSVEGHGERRQFSFASATYRRYTVRIAGEMARRYGRNPDVVGWQIDNEIGVPSFDREAKARWARWLTARYGTVEELNRRWTTDYWSQRYQRFDQVPLKSKGPQNPALLLDFKRFASFLWAEYVDEQAAAIRTHADRRQFVTTNSTAWNNNFDQYLVHRGLDLAAWDDYVPNGRPDWTANALHHDVVRGYRQRNFWIMETQPGRVDWGALNRSLDPGQTRELAWQAVGRGADAILYWQWRSALNGQEQYHGTLVGPDGQPMPVFDEIARTAREMAAMSRWLKDTQPEKAEVALLYSQESRWAIEAERHSRDYDPVATITDWYRPFADDGYRVDVLPPDADLAGYRLVVAPNLNILSGDTAERLKAYVERGGHLVLGPRSGMKDGDNALWPMRQPGPLGTSLGGRVGYYYPLDGPVAMSAIFGDTTAHIWGEVLEPVADDTKVLGRFGSDQGWLSGQPALLRRKVGRGSIAYLGAILDQQGQGRFTRWMITEAAVPRPLMTPVDGVEFMTRARGAERFIIAVNHGETAKRISLPAGAGWLHSDDVQGDMLRPHGVALAHVKHGTR</sequence>
<dbReference type="InterPro" id="IPR017853">
    <property type="entry name" value="GH"/>
</dbReference>
<dbReference type="InterPro" id="IPR003476">
    <property type="entry name" value="Glyco_hydro_42"/>
</dbReference>
<evidence type="ECO:0000256" key="4">
    <source>
        <dbReference type="ARBA" id="ARBA00022723"/>
    </source>
</evidence>
<evidence type="ECO:0000256" key="8">
    <source>
        <dbReference type="PIRNR" id="PIRNR001084"/>
    </source>
</evidence>
<dbReference type="InterPro" id="IPR013529">
    <property type="entry name" value="Glyco_hydro_42_N"/>
</dbReference>
<keyword evidence="7 8" id="KW-0326">Glycosidase</keyword>
<dbReference type="PANTHER" id="PTHR36447:SF2">
    <property type="entry name" value="BETA-GALACTOSIDASE YESZ"/>
    <property type="match status" value="1"/>
</dbReference>
<evidence type="ECO:0000256" key="2">
    <source>
        <dbReference type="ARBA" id="ARBA00005940"/>
    </source>
</evidence>
<dbReference type="GO" id="GO:0004565">
    <property type="term" value="F:beta-galactosidase activity"/>
    <property type="evidence" value="ECO:0007669"/>
    <property type="project" value="UniProtKB-EC"/>
</dbReference>
<feature type="active site" description="Proton donor" evidence="9">
    <location>
        <position position="193"/>
    </location>
</feature>
<evidence type="ECO:0000259" key="11">
    <source>
        <dbReference type="Pfam" id="PF02449"/>
    </source>
</evidence>
<dbReference type="GO" id="GO:0009341">
    <property type="term" value="C:beta-galactosidase complex"/>
    <property type="evidence" value="ECO:0007669"/>
    <property type="project" value="InterPro"/>
</dbReference>
<evidence type="ECO:0000313" key="13">
    <source>
        <dbReference type="EMBL" id="ALH81557.1"/>
    </source>
</evidence>
<dbReference type="CDD" id="cd03143">
    <property type="entry name" value="A4_beta-galactosidase_middle_domain"/>
    <property type="match status" value="1"/>
</dbReference>
<dbReference type="Gene3D" id="3.20.20.80">
    <property type="entry name" value="Glycosidases"/>
    <property type="match status" value="1"/>
</dbReference>
<keyword evidence="4" id="KW-0479">Metal-binding</keyword>
<organism evidence="13 14">
    <name type="scientific">Sphingopyxis macrogoltabida</name>
    <name type="common">Sphingomonas macrogoltabidus</name>
    <dbReference type="NCBI Taxonomy" id="33050"/>
    <lineage>
        <taxon>Bacteria</taxon>
        <taxon>Pseudomonadati</taxon>
        <taxon>Pseudomonadota</taxon>
        <taxon>Alphaproteobacteria</taxon>
        <taxon>Sphingomonadales</taxon>
        <taxon>Sphingomonadaceae</taxon>
        <taxon>Sphingopyxis</taxon>
    </lineage>
</organism>
<dbReference type="InterPro" id="IPR029062">
    <property type="entry name" value="Class_I_gatase-like"/>
</dbReference>
<dbReference type="AlphaFoldDB" id="A0A0N9UDU6"/>
<dbReference type="Gene3D" id="3.40.50.880">
    <property type="match status" value="1"/>
</dbReference>
<dbReference type="Pfam" id="PF08532">
    <property type="entry name" value="Glyco_hydro_42M"/>
    <property type="match status" value="1"/>
</dbReference>
<dbReference type="GO" id="GO:0005975">
    <property type="term" value="P:carbohydrate metabolic process"/>
    <property type="evidence" value="ECO:0007669"/>
    <property type="project" value="InterPro"/>
</dbReference>
<dbReference type="GO" id="GO:0046872">
    <property type="term" value="F:metal ion binding"/>
    <property type="evidence" value="ECO:0007669"/>
    <property type="project" value="UniProtKB-KW"/>
</dbReference>
<comment type="catalytic activity">
    <reaction evidence="1 8">
        <text>Hydrolysis of terminal non-reducing beta-D-galactose residues in beta-D-galactosides.</text>
        <dbReference type="EC" id="3.2.1.23"/>
    </reaction>
</comment>
<evidence type="ECO:0000256" key="9">
    <source>
        <dbReference type="PIRSR" id="PIRSR001084-1"/>
    </source>
</evidence>
<protein>
    <recommendedName>
        <fullName evidence="3 8">Beta-galactosidase</fullName>
        <shortName evidence="8">Beta-gal</shortName>
        <ecNumber evidence="3 8">3.2.1.23</ecNumber>
    </recommendedName>
</protein>
<feature type="binding site" evidence="10">
    <location>
        <position position="154"/>
    </location>
    <ligand>
        <name>substrate</name>
    </ligand>
</feature>
<dbReference type="PATRIC" id="fig|33050.5.peg.3053"/>
<feature type="binding site" evidence="10">
    <location>
        <position position="351"/>
    </location>
    <ligand>
        <name>substrate</name>
    </ligand>
</feature>